<dbReference type="InterPro" id="IPR034201">
    <property type="entry name" value="RNPS1_RRM"/>
</dbReference>
<feature type="domain" description="RRM" evidence="14">
    <location>
        <begin position="114"/>
        <end position="192"/>
    </location>
</feature>
<evidence type="ECO:0000256" key="4">
    <source>
        <dbReference type="ARBA" id="ARBA00014789"/>
    </source>
</evidence>
<evidence type="ECO:0000256" key="8">
    <source>
        <dbReference type="ARBA" id="ARBA00023161"/>
    </source>
</evidence>
<dbReference type="InParanoid" id="A0A6J3RFH1"/>
<feature type="region of interest" description="Disordered" evidence="13">
    <location>
        <begin position="47"/>
        <end position="123"/>
    </location>
</feature>
<evidence type="ECO:0000256" key="3">
    <source>
        <dbReference type="ARBA" id="ARBA00010269"/>
    </source>
</evidence>
<accession>A0A6J3RFH1</accession>
<keyword evidence="5" id="KW-0963">Cytoplasm</keyword>
<dbReference type="PANTHER" id="PTHR15481">
    <property type="entry name" value="RIBONUCLEIC ACID BINDING PROTEIN S1"/>
    <property type="match status" value="1"/>
</dbReference>
<dbReference type="PANTHER" id="PTHR15481:SF2">
    <property type="entry name" value="RNA-BINDING PROTEIN WITH SERINE-RICH DOMAIN 1"/>
    <property type="match status" value="1"/>
</dbReference>
<dbReference type="SUPFAM" id="SSF54928">
    <property type="entry name" value="RNA-binding domain, RBD"/>
    <property type="match status" value="1"/>
</dbReference>
<comment type="subcellular location">
    <subcellularLocation>
        <location evidence="2">Cytoplasm</location>
    </subcellularLocation>
    <subcellularLocation>
        <location evidence="1">Nucleus speckle</location>
    </subcellularLocation>
</comment>
<gene>
    <name evidence="16" type="primary">LOC101330423</name>
</gene>
<dbReference type="InterPro" id="IPR012677">
    <property type="entry name" value="Nucleotide-bd_a/b_plait_sf"/>
</dbReference>
<evidence type="ECO:0000256" key="6">
    <source>
        <dbReference type="ARBA" id="ARBA00022664"/>
    </source>
</evidence>
<dbReference type="Gene3D" id="3.30.70.330">
    <property type="match status" value="1"/>
</dbReference>
<dbReference type="GO" id="GO:0000398">
    <property type="term" value="P:mRNA splicing, via spliceosome"/>
    <property type="evidence" value="ECO:0007669"/>
    <property type="project" value="TreeGrafter"/>
</dbReference>
<dbReference type="GO" id="GO:0061574">
    <property type="term" value="C:ASAP complex"/>
    <property type="evidence" value="ECO:0007669"/>
    <property type="project" value="TreeGrafter"/>
</dbReference>
<dbReference type="GO" id="GO:0005737">
    <property type="term" value="C:cytoplasm"/>
    <property type="evidence" value="ECO:0007669"/>
    <property type="project" value="UniProtKB-SubCell"/>
</dbReference>
<dbReference type="Proteomes" id="UP000245320">
    <property type="component" value="Chromosome 5"/>
</dbReference>
<evidence type="ECO:0000256" key="11">
    <source>
        <dbReference type="ARBA" id="ARBA00026044"/>
    </source>
</evidence>
<evidence type="ECO:0000259" key="14">
    <source>
        <dbReference type="PROSITE" id="PS50102"/>
    </source>
</evidence>
<name>A0A6J3RFH1_TURTR</name>
<dbReference type="GO" id="GO:0000184">
    <property type="term" value="P:nuclear-transcribed mRNA catabolic process, nonsense-mediated decay"/>
    <property type="evidence" value="ECO:0007669"/>
    <property type="project" value="UniProtKB-KW"/>
</dbReference>
<evidence type="ECO:0000256" key="5">
    <source>
        <dbReference type="ARBA" id="ARBA00022490"/>
    </source>
</evidence>
<dbReference type="RefSeq" id="XP_033713342.1">
    <property type="nucleotide sequence ID" value="XM_033857451.1"/>
</dbReference>
<evidence type="ECO:0000256" key="1">
    <source>
        <dbReference type="ARBA" id="ARBA00004324"/>
    </source>
</evidence>
<feature type="compositionally biased region" description="Polar residues" evidence="13">
    <location>
        <begin position="8"/>
        <end position="26"/>
    </location>
</feature>
<evidence type="ECO:0000256" key="10">
    <source>
        <dbReference type="ARBA" id="ARBA00023242"/>
    </source>
</evidence>
<evidence type="ECO:0000256" key="9">
    <source>
        <dbReference type="ARBA" id="ARBA00023187"/>
    </source>
</evidence>
<evidence type="ECO:0000256" key="13">
    <source>
        <dbReference type="SAM" id="MobiDB-lite"/>
    </source>
</evidence>
<evidence type="ECO:0000256" key="7">
    <source>
        <dbReference type="ARBA" id="ARBA00022884"/>
    </source>
</evidence>
<dbReference type="CDD" id="cd12365">
    <property type="entry name" value="RRM_RNPS1"/>
    <property type="match status" value="1"/>
</dbReference>
<dbReference type="PROSITE" id="PS50102">
    <property type="entry name" value="RRM"/>
    <property type="match status" value="1"/>
</dbReference>
<keyword evidence="9" id="KW-0508">mRNA splicing</keyword>
<comment type="subunit">
    <text evidence="11">Found in mRNA splicing-dependent exon junction complexes (EJC). Found in a post-splicing complex with NXF1, RBM8A, UPF1, UPF2, UPF3A, UPF3B and RNPS1. Component of the heterotrimeric ASAP (apoptosis- and splicing-associated protein) and PSAP complexes consisting of RNPS1, SAP18 and either ACIN1 or PNN, respectively; the ASAP and PSAP complexes probably are formed mutually exclusive. Component of the active spliceosome. Associates with polysomes. Interacts with the cleaved p110 isoform of CDC2L1, CSNK2A1, PNN, SART3, SRP54, SRRM1 and TRA2B/SFRS10.</text>
</comment>
<dbReference type="GO" id="GO:0003723">
    <property type="term" value="F:RNA binding"/>
    <property type="evidence" value="ECO:0007669"/>
    <property type="project" value="UniProtKB-UniRule"/>
</dbReference>
<keyword evidence="6" id="KW-0507">mRNA processing</keyword>
<feature type="region of interest" description="Disordered" evidence="13">
    <location>
        <begin position="189"/>
        <end position="240"/>
    </location>
</feature>
<dbReference type="OrthoDB" id="252020at2759"/>
<feature type="compositionally biased region" description="Low complexity" evidence="13">
    <location>
        <begin position="53"/>
        <end position="79"/>
    </location>
</feature>
<dbReference type="InterPro" id="IPR000504">
    <property type="entry name" value="RRM_dom"/>
</dbReference>
<comment type="similarity">
    <text evidence="3">Belongs to the splicing factor SR family.</text>
</comment>
<dbReference type="Pfam" id="PF00076">
    <property type="entry name" value="RRM_1"/>
    <property type="match status" value="1"/>
</dbReference>
<protein>
    <recommendedName>
        <fullName evidence="4">RNA-binding protein with serine-rich domain 1</fullName>
    </recommendedName>
</protein>
<proteinExistence type="inferred from homology"/>
<dbReference type="AlphaFoldDB" id="A0A6J3RFH1"/>
<dbReference type="InterPro" id="IPR035979">
    <property type="entry name" value="RBD_domain_sf"/>
</dbReference>
<keyword evidence="7 12" id="KW-0694">RNA-binding</keyword>
<organism evidence="15 16">
    <name type="scientific">Tursiops truncatus</name>
    <name type="common">Atlantic bottle-nosed dolphin</name>
    <name type="synonym">Delphinus truncatus</name>
    <dbReference type="NCBI Taxonomy" id="9739"/>
    <lineage>
        <taxon>Eukaryota</taxon>
        <taxon>Metazoa</taxon>
        <taxon>Chordata</taxon>
        <taxon>Craniata</taxon>
        <taxon>Vertebrata</taxon>
        <taxon>Euteleostomi</taxon>
        <taxon>Mammalia</taxon>
        <taxon>Eutheria</taxon>
        <taxon>Laurasiatheria</taxon>
        <taxon>Artiodactyla</taxon>
        <taxon>Whippomorpha</taxon>
        <taxon>Cetacea</taxon>
        <taxon>Odontoceti</taxon>
        <taxon>Delphinidae</taxon>
        <taxon>Tursiops</taxon>
    </lineage>
</organism>
<feature type="compositionally biased region" description="Basic residues" evidence="13">
    <location>
        <begin position="80"/>
        <end position="96"/>
    </location>
</feature>
<feature type="compositionally biased region" description="Basic residues" evidence="13">
    <location>
        <begin position="104"/>
        <end position="120"/>
    </location>
</feature>
<dbReference type="GO" id="GO:0016607">
    <property type="term" value="C:nuclear speck"/>
    <property type="evidence" value="ECO:0007669"/>
    <property type="project" value="UniProtKB-SubCell"/>
</dbReference>
<keyword evidence="15" id="KW-1185">Reference proteome</keyword>
<keyword evidence="8" id="KW-0866">Nonsense-mediated mRNA decay</keyword>
<sequence length="333" mass="36309">MTLLISGRANSRRQMLCTPTTFSQPSPHRAASGRGLLWDARIDCSTPRATDTGSRCGCSSSSASSRSGSSSSSPGSPSPSRRRHDSRRRSRSKSKPPKRDEKERKRRSPSPKPAKVHVGRLTRNVTEDHMEILSTYGKIKMIDVPVERMHPHLSTGYAYAECENPDEAEKALRHADGGHIDGQQITATAVLAPWPRPPPRRFSPPRKESAATATHVAQPPPPPTEEEKVASPSAQVPRPPQPQELLQLQLLPMRRATEALPCDLYSRQLTFVTFLDEGGSVGKKPLTRAGLEGEGSNCHVSPGGRVPAAGALLVWGRAYKDALQSLARKLPHF</sequence>
<evidence type="ECO:0000313" key="16">
    <source>
        <dbReference type="RefSeq" id="XP_033713342.1"/>
    </source>
</evidence>
<reference evidence="16" key="1">
    <citation type="submission" date="2025-08" db="UniProtKB">
        <authorList>
            <consortium name="RefSeq"/>
        </authorList>
    </citation>
    <scope>IDENTIFICATION</scope>
    <source>
        <tissue evidence="16">Spleen</tissue>
    </source>
</reference>
<evidence type="ECO:0000256" key="12">
    <source>
        <dbReference type="PROSITE-ProRule" id="PRU00176"/>
    </source>
</evidence>
<keyword evidence="10" id="KW-0539">Nucleus</keyword>
<feature type="region of interest" description="Disordered" evidence="13">
    <location>
        <begin position="1"/>
        <end position="31"/>
    </location>
</feature>
<evidence type="ECO:0000256" key="2">
    <source>
        <dbReference type="ARBA" id="ARBA00004496"/>
    </source>
</evidence>
<dbReference type="SMART" id="SM00360">
    <property type="entry name" value="RRM"/>
    <property type="match status" value="1"/>
</dbReference>
<evidence type="ECO:0000313" key="15">
    <source>
        <dbReference type="Proteomes" id="UP000245320"/>
    </source>
</evidence>